<reference evidence="2" key="1">
    <citation type="journal article" date="2020" name="Stud. Mycol.">
        <title>101 Dothideomycetes genomes: a test case for predicting lifestyles and emergence of pathogens.</title>
        <authorList>
            <person name="Haridas S."/>
            <person name="Albert R."/>
            <person name="Binder M."/>
            <person name="Bloem J."/>
            <person name="Labutti K."/>
            <person name="Salamov A."/>
            <person name="Andreopoulos B."/>
            <person name="Baker S."/>
            <person name="Barry K."/>
            <person name="Bills G."/>
            <person name="Bluhm B."/>
            <person name="Cannon C."/>
            <person name="Castanera R."/>
            <person name="Culley D."/>
            <person name="Daum C."/>
            <person name="Ezra D."/>
            <person name="Gonzalez J."/>
            <person name="Henrissat B."/>
            <person name="Kuo A."/>
            <person name="Liang C."/>
            <person name="Lipzen A."/>
            <person name="Lutzoni F."/>
            <person name="Magnuson J."/>
            <person name="Mondo S."/>
            <person name="Nolan M."/>
            <person name="Ohm R."/>
            <person name="Pangilinan J."/>
            <person name="Park H.-J."/>
            <person name="Ramirez L."/>
            <person name="Alfaro M."/>
            <person name="Sun H."/>
            <person name="Tritt A."/>
            <person name="Yoshinaga Y."/>
            <person name="Zwiers L.-H."/>
            <person name="Turgeon B."/>
            <person name="Goodwin S."/>
            <person name="Spatafora J."/>
            <person name="Crous P."/>
            <person name="Grigoriev I."/>
        </authorList>
    </citation>
    <scope>NUCLEOTIDE SEQUENCE</scope>
    <source>
        <strain evidence="2">CBS 675.92</strain>
    </source>
</reference>
<keyword evidence="1" id="KW-1133">Transmembrane helix</keyword>
<keyword evidence="1" id="KW-0472">Membrane</keyword>
<keyword evidence="3" id="KW-1185">Reference proteome</keyword>
<feature type="transmembrane region" description="Helical" evidence="1">
    <location>
        <begin position="12"/>
        <end position="35"/>
    </location>
</feature>
<protein>
    <submittedName>
        <fullName evidence="2">Uncharacterized protein</fullName>
    </submittedName>
</protein>
<gene>
    <name evidence="2" type="ORF">CC80DRAFT_248164</name>
</gene>
<organism evidence="2 3">
    <name type="scientific">Byssothecium circinans</name>
    <dbReference type="NCBI Taxonomy" id="147558"/>
    <lineage>
        <taxon>Eukaryota</taxon>
        <taxon>Fungi</taxon>
        <taxon>Dikarya</taxon>
        <taxon>Ascomycota</taxon>
        <taxon>Pezizomycotina</taxon>
        <taxon>Dothideomycetes</taxon>
        <taxon>Pleosporomycetidae</taxon>
        <taxon>Pleosporales</taxon>
        <taxon>Massarineae</taxon>
        <taxon>Massarinaceae</taxon>
        <taxon>Byssothecium</taxon>
    </lineage>
</organism>
<evidence type="ECO:0000313" key="3">
    <source>
        <dbReference type="Proteomes" id="UP000800035"/>
    </source>
</evidence>
<dbReference type="EMBL" id="ML977029">
    <property type="protein sequence ID" value="KAF1950045.1"/>
    <property type="molecule type" value="Genomic_DNA"/>
</dbReference>
<keyword evidence="1" id="KW-0812">Transmembrane</keyword>
<name>A0A6A5TAS4_9PLEO</name>
<evidence type="ECO:0000313" key="2">
    <source>
        <dbReference type="EMBL" id="KAF1950045.1"/>
    </source>
</evidence>
<dbReference type="Proteomes" id="UP000800035">
    <property type="component" value="Unassembled WGS sequence"/>
</dbReference>
<evidence type="ECO:0000256" key="1">
    <source>
        <dbReference type="SAM" id="Phobius"/>
    </source>
</evidence>
<proteinExistence type="predicted"/>
<sequence length="124" mass="14089">MVIAGYITGCRLVQNILSGCVVCPWSLFAAGGLVFLRPPELFFFIESLRLLLGWGLRKEVFRLVSNALCLLKTAFMSCPSPHLRVLLSNMSTARRLHVRRRRSAQQLLTRIITSRSWVSIQIPF</sequence>
<dbReference type="AlphaFoldDB" id="A0A6A5TAS4"/>
<accession>A0A6A5TAS4</accession>